<reference evidence="2" key="1">
    <citation type="submission" date="2022-07" db="EMBL/GenBank/DDBJ databases">
        <authorList>
            <person name="Macas J."/>
            <person name="Novak P."/>
            <person name="Neumann P."/>
        </authorList>
    </citation>
    <scope>NUCLEOTIDE SEQUENCE</scope>
</reference>
<feature type="domain" description="Endonuclease/exonuclease/phosphatase" evidence="1">
    <location>
        <begin position="4"/>
        <end position="197"/>
    </location>
</feature>
<dbReference type="Gene3D" id="3.60.10.10">
    <property type="entry name" value="Endonuclease/exonuclease/phosphatase"/>
    <property type="match status" value="1"/>
</dbReference>
<dbReference type="OrthoDB" id="1303575at2759"/>
<name>A0A9P1E3Q2_CUSEU</name>
<organism evidence="2 3">
    <name type="scientific">Cuscuta europaea</name>
    <name type="common">European dodder</name>
    <dbReference type="NCBI Taxonomy" id="41803"/>
    <lineage>
        <taxon>Eukaryota</taxon>
        <taxon>Viridiplantae</taxon>
        <taxon>Streptophyta</taxon>
        <taxon>Embryophyta</taxon>
        <taxon>Tracheophyta</taxon>
        <taxon>Spermatophyta</taxon>
        <taxon>Magnoliopsida</taxon>
        <taxon>eudicotyledons</taxon>
        <taxon>Gunneridae</taxon>
        <taxon>Pentapetalae</taxon>
        <taxon>asterids</taxon>
        <taxon>lamiids</taxon>
        <taxon>Solanales</taxon>
        <taxon>Convolvulaceae</taxon>
        <taxon>Cuscuteae</taxon>
        <taxon>Cuscuta</taxon>
        <taxon>Cuscuta subgen. Cuscuta</taxon>
    </lineage>
</organism>
<dbReference type="EMBL" id="CAMAPE010000010">
    <property type="protein sequence ID" value="CAH9077987.1"/>
    <property type="molecule type" value="Genomic_DNA"/>
</dbReference>
<evidence type="ECO:0000259" key="1">
    <source>
        <dbReference type="Pfam" id="PF03372"/>
    </source>
</evidence>
<accession>A0A9P1E3Q2</accession>
<keyword evidence="3" id="KW-1185">Reference proteome</keyword>
<protein>
    <recommendedName>
        <fullName evidence="1">Endonuclease/exonuclease/phosphatase domain-containing protein</fullName>
    </recommendedName>
</protein>
<dbReference type="PANTHER" id="PTHR35218:SF9">
    <property type="entry name" value="ENDONUCLEASE_EXONUCLEASE_PHOSPHATASE DOMAIN-CONTAINING PROTEIN"/>
    <property type="match status" value="1"/>
</dbReference>
<dbReference type="AlphaFoldDB" id="A0A9P1E3Q2"/>
<proteinExistence type="predicted"/>
<dbReference type="Proteomes" id="UP001152484">
    <property type="component" value="Unassembled WGS sequence"/>
</dbReference>
<dbReference type="InterPro" id="IPR036691">
    <property type="entry name" value="Endo/exonu/phosph_ase_sf"/>
</dbReference>
<dbReference type="InterPro" id="IPR005135">
    <property type="entry name" value="Endo/exonuclease/phosphatase"/>
</dbReference>
<dbReference type="SUPFAM" id="SSF56219">
    <property type="entry name" value="DNase I-like"/>
    <property type="match status" value="1"/>
</dbReference>
<evidence type="ECO:0000313" key="2">
    <source>
        <dbReference type="EMBL" id="CAH9077987.1"/>
    </source>
</evidence>
<sequence length="273" mass="31625">MSIVSWNCRGLGNPATSQGLSDIINQHRLSIVFLMETKLRCQRAKEILQARGYVNSAGADCDGRGGGLALGWNDEVQVKVITANSNIIDCEVKFLAEDNAWWLTCYYAYPETCRRRATWEMLRNLSDNSLIPWMVMGDFNDILYESEKKGRIPHALWRMRGFREAILSCGLRDFLLMDISGLGSGEGAHHTGWRRNWTGLWSMIIGGVNLWKRELRLLRHRITYRRIIFQNFYDDLPEFHCLHQSLMSLPRIDDPLPRDWSWLCSHVDCIIVF</sequence>
<evidence type="ECO:0000313" key="3">
    <source>
        <dbReference type="Proteomes" id="UP001152484"/>
    </source>
</evidence>
<gene>
    <name evidence="2" type="ORF">CEURO_LOCUS6527</name>
</gene>
<comment type="caution">
    <text evidence="2">The sequence shown here is derived from an EMBL/GenBank/DDBJ whole genome shotgun (WGS) entry which is preliminary data.</text>
</comment>
<dbReference type="PANTHER" id="PTHR35218">
    <property type="entry name" value="RNASE H DOMAIN-CONTAINING PROTEIN"/>
    <property type="match status" value="1"/>
</dbReference>
<dbReference type="GO" id="GO:0003824">
    <property type="term" value="F:catalytic activity"/>
    <property type="evidence" value="ECO:0007669"/>
    <property type="project" value="InterPro"/>
</dbReference>
<dbReference type="Pfam" id="PF03372">
    <property type="entry name" value="Exo_endo_phos"/>
    <property type="match status" value="1"/>
</dbReference>